<dbReference type="AlphaFoldDB" id="A0A939S6Q0"/>
<evidence type="ECO:0000259" key="1">
    <source>
        <dbReference type="Pfam" id="PF00144"/>
    </source>
</evidence>
<dbReference type="InterPro" id="IPR001466">
    <property type="entry name" value="Beta-lactam-related"/>
</dbReference>
<keyword evidence="3" id="KW-1185">Reference proteome</keyword>
<dbReference type="PANTHER" id="PTHR46825:SF7">
    <property type="entry name" value="D-ALANYL-D-ALANINE CARBOXYPEPTIDASE"/>
    <property type="match status" value="1"/>
</dbReference>
<dbReference type="SUPFAM" id="SSF56601">
    <property type="entry name" value="beta-lactamase/transpeptidase-like"/>
    <property type="match status" value="1"/>
</dbReference>
<comment type="caution">
    <text evidence="2">The sequence shown here is derived from an EMBL/GenBank/DDBJ whole genome shotgun (WGS) entry which is preliminary data.</text>
</comment>
<dbReference type="Gene3D" id="3.40.710.10">
    <property type="entry name" value="DD-peptidase/beta-lactamase superfamily"/>
    <property type="match status" value="1"/>
</dbReference>
<proteinExistence type="predicted"/>
<dbReference type="InterPro" id="IPR050491">
    <property type="entry name" value="AmpC-like"/>
</dbReference>
<reference evidence="2" key="1">
    <citation type="submission" date="2021-03" db="EMBL/GenBank/DDBJ databases">
        <title>Leucobacter chromiisoli sp. nov., isolated from chromium-containing soil of chemical plant.</title>
        <authorList>
            <person name="Xu Z."/>
        </authorList>
    </citation>
    <scope>NUCLEOTIDE SEQUENCE</scope>
    <source>
        <strain evidence="2">S27</strain>
    </source>
</reference>
<dbReference type="PANTHER" id="PTHR46825">
    <property type="entry name" value="D-ALANYL-D-ALANINE-CARBOXYPEPTIDASE/ENDOPEPTIDASE AMPH"/>
    <property type="match status" value="1"/>
</dbReference>
<accession>A0A939S6Q0</accession>
<sequence length="358" mass="37200">MALAAVLLLGGCVDASAEQAPPGSEESEFGTAILSALEDSGMPGGAVALVEGDDRGEFHAFGDAAPGLTADADTRFAYRSITKSFVGTVVLQLADEGAISLDDTVSDHLDDVPGGDAITLRELGTMRSGLPNYSAAPGFAAAFGPDPEREPATSELLAIAFAEPSSFEPGRAYQYSNTNTLLLGEIIEKATGSSWQDEVRRRIGEPLGLTSLEYGFATPTADASGFQIGGAPAPEELPDVAPGWFGAAGGMTGTVRDLARWGEALGSGELLSEEAQRERLKTLGSTSDDADSPVYDRYGFALGEIDGWVGHTGAGLGFQSLVMYDAQTGRTVAILLNGTGENQDLPAEIFARLLEDAR</sequence>
<dbReference type="Proteomes" id="UP000664382">
    <property type="component" value="Unassembled WGS sequence"/>
</dbReference>
<dbReference type="EMBL" id="JAGDYM010000013">
    <property type="protein sequence ID" value="MBO1902619.1"/>
    <property type="molecule type" value="Genomic_DNA"/>
</dbReference>
<evidence type="ECO:0000313" key="3">
    <source>
        <dbReference type="Proteomes" id="UP000664382"/>
    </source>
</evidence>
<name>A0A939S6Q0_9MICO</name>
<organism evidence="2 3">
    <name type="scientific">Leucobacter weissii</name>
    <dbReference type="NCBI Taxonomy" id="1983706"/>
    <lineage>
        <taxon>Bacteria</taxon>
        <taxon>Bacillati</taxon>
        <taxon>Actinomycetota</taxon>
        <taxon>Actinomycetes</taxon>
        <taxon>Micrococcales</taxon>
        <taxon>Microbacteriaceae</taxon>
        <taxon>Leucobacter</taxon>
    </lineage>
</organism>
<dbReference type="Pfam" id="PF00144">
    <property type="entry name" value="Beta-lactamase"/>
    <property type="match status" value="1"/>
</dbReference>
<dbReference type="RefSeq" id="WP_208098375.1">
    <property type="nucleotide sequence ID" value="NZ_JAGDYM010000013.1"/>
</dbReference>
<dbReference type="InterPro" id="IPR012338">
    <property type="entry name" value="Beta-lactam/transpept-like"/>
</dbReference>
<evidence type="ECO:0000313" key="2">
    <source>
        <dbReference type="EMBL" id="MBO1902619.1"/>
    </source>
</evidence>
<protein>
    <submittedName>
        <fullName evidence="2">Beta-lactamase family protein</fullName>
    </submittedName>
</protein>
<gene>
    <name evidence="2" type="ORF">J4H92_11735</name>
</gene>
<feature type="domain" description="Beta-lactamase-related" evidence="1">
    <location>
        <begin position="37"/>
        <end position="353"/>
    </location>
</feature>